<dbReference type="SMART" id="SM00458">
    <property type="entry name" value="RICIN"/>
    <property type="match status" value="1"/>
</dbReference>
<gene>
    <name evidence="4" type="ORF">GCM10012282_03450</name>
</gene>
<feature type="domain" description="Ricin B lectin" evidence="3">
    <location>
        <begin position="1806"/>
        <end position="1929"/>
    </location>
</feature>
<feature type="compositionally biased region" description="Polar residues" evidence="1">
    <location>
        <begin position="2093"/>
        <end position="2102"/>
    </location>
</feature>
<dbReference type="PROSITE" id="PS51318">
    <property type="entry name" value="TAT"/>
    <property type="match status" value="1"/>
</dbReference>
<feature type="region of interest" description="Disordered" evidence="1">
    <location>
        <begin position="2312"/>
        <end position="2364"/>
    </location>
</feature>
<dbReference type="PROSITE" id="PS50231">
    <property type="entry name" value="RICIN_B_LECTIN"/>
    <property type="match status" value="1"/>
</dbReference>
<evidence type="ECO:0000259" key="3">
    <source>
        <dbReference type="SMART" id="SM00458"/>
    </source>
</evidence>
<dbReference type="SUPFAM" id="SSF50370">
    <property type="entry name" value="Ricin B-like lectins"/>
    <property type="match status" value="1"/>
</dbReference>
<dbReference type="InterPro" id="IPR031325">
    <property type="entry name" value="RHS_repeat"/>
</dbReference>
<evidence type="ECO:0000313" key="5">
    <source>
        <dbReference type="Proteomes" id="UP000625682"/>
    </source>
</evidence>
<evidence type="ECO:0000256" key="2">
    <source>
        <dbReference type="SAM" id="SignalP"/>
    </source>
</evidence>
<dbReference type="PANTHER" id="PTHR32305">
    <property type="match status" value="1"/>
</dbReference>
<dbReference type="NCBIfam" id="TIGR03696">
    <property type="entry name" value="Rhs_assc_core"/>
    <property type="match status" value="1"/>
</dbReference>
<dbReference type="InterPro" id="IPR035992">
    <property type="entry name" value="Ricin_B-like_lectins"/>
</dbReference>
<protein>
    <recommendedName>
        <fullName evidence="3">Ricin B lectin domain-containing protein</fullName>
    </recommendedName>
</protein>
<comment type="caution">
    <text evidence="4">The sequence shown here is derived from an EMBL/GenBank/DDBJ whole genome shotgun (WGS) entry which is preliminary data.</text>
</comment>
<accession>A0A917KDH9</accession>
<dbReference type="InterPro" id="IPR050708">
    <property type="entry name" value="T6SS_VgrG/RHS"/>
</dbReference>
<dbReference type="InterPro" id="IPR000772">
    <property type="entry name" value="Ricin_B_lectin"/>
</dbReference>
<dbReference type="Gene3D" id="2.180.10.10">
    <property type="entry name" value="RHS repeat-associated core"/>
    <property type="match status" value="2"/>
</dbReference>
<reference evidence="4" key="2">
    <citation type="submission" date="2020-09" db="EMBL/GenBank/DDBJ databases">
        <authorList>
            <person name="Sun Q."/>
            <person name="Zhou Y."/>
        </authorList>
    </citation>
    <scope>NUCLEOTIDE SEQUENCE</scope>
    <source>
        <strain evidence="4">CGMCC 4.7272</strain>
    </source>
</reference>
<sequence length="2405" mass="254402">MSFFSSARFRNRRSVLLSTAVLTLSIAMLPTQALATPPDPASAEVPRDDVPLEELPDEQLVTGTNVEAKLGKIGLSAPANQDRAPAGTTTPATSGTEPVDFGSATSTAALQTGSAVTQAAYKPAGSLPVKLGQAPDAAAPTGSWSVTVSPRTAPVSTGVDGAVVSVTAPATGSVPISVQLSYKTFENLYGADWASRLHFVQFPECYLTTPDLEECQAYTELDTDNDTSAKTITATVDTAADGTVSSASASAAPAASSGVIQASYTQAQPAAATGDKAVIGAVDSGGSAGGSFKATPLASSGKWAAGTSSGAFTWSYPITVPPAPAGPAPQIAFGYNSQTVDGKTATSSPQVSWIGEGWDYDPGHIERRYRSCKDDRDDVTDGAANNKEKKYKTSDLCWVSYNAVMSLGGRTVELVRASSTSEIYRPQNDDGTRVELKTGGDNKDDNGEYWLVTTPDGTKYYFGQNKVGGSHADTDSVFTVPVYGNHPGEPCRQAAFADSRCSQAWHWGLDKVVDVNDNAMIVNWKRETNYYAANKKFKTPVSYDRGGYPLSIEYGLRTSDLNSPSARVLFNAQQRCLQADGSCAAAKFDVTDDPASYQPWWDSPGNLNCKSTSKLCPAFPSFWTRIRLASVTTEAARPGTPGLTKVDTYTLRQSFPRDWYDTSPALWLNSITRTGFAPGDTTGTVMSADGVSFAPYTVASQGEPLSGHYNDSHLPNLVPRSKNDARPGFIRPRIGNVRTEQGGSIAVRYTGGCRTQPTVSPENNDGTCYPVRWSPDGEVETPKIAWFNKYVVDTVIETDRISGVSDAMVTKYTYKNPAWGKDDDEFSKPSLRTYGVWRGYQQVETAEGAENGGATAGVTQTQSYSVVRYFRGAGGAVKDSKGEVTLLADDAPQYAGMVAETISYTGTGGPAVKRILNYPWSKQTASRTRDNDTSPLLAHRTGVRRTDAIQKVSDSWQAVRTETEVDPDHGLPVQVQTSVVKPGSGGAETFSEYRCTRTEYANNVTAANIIGLPKQVRTTATSCAAHDSADPATQLISATRTSYDSLTYGAVPVRGLPTSVASNPASGSGYSVVTTSTYDDLGRIRIVTAPDSVGVVKTETQYTPASGGPVTAVKTINPAGHTSLTTFDPGRGLPLTVTDANNRVTRTEYDALGRLVNGWSAARSSGNQTPNVKITYQMAKATDSVTKPSTVTVETLRDNGTYARQTTIYDGLSRPFQTQAEAHGRGRVITDTRYDDHGLVREQTGGYLVQGEPQATQFKRKSDSLVPTMNRTVYDGLERPIKTTTLHSGKAVYSNSATYGDDWTLTSPAGGATPPVKTSTDALGRVTLVQHYTDSGLSHWRSTRYSYDARGNRQQVKDPAGNVWTYNYDSRGRMTDSTDPDVGTSSFTYDDLDRRKSATDSRNLTTFTDYDVTGRVKAVREGSATASPIIEYAYDPTGALGQLSSTTRHDRTGDYVDRITGYDTDYHPTGREVTIPDGAATAGLAGKYAYAYTYTPTGKPLTATLPAVGGLAKEKVVTRYDSDGLAESTSGLSWYTSDVTYSPYGEVLRTVSGPQPYRVWTTNFVDEHTGRVQRSVWDRETDASHRITDAYFSYDRAGNVTSAARQQMDGTVGTTDNQCFTYDQLGELVHAWTSNVAIDTVASGGKGCRSASGTNWGYRADGQTSAGPIAEAADSATDTTAPDSDLTASLSRTAPASGTVSTGSTAYWDAYTFDVTGNRTSLTEHASGATAATATTAYGYGTTNTTTRPHLLTSRTVTKPNTTPVTSSYAYDAAGNTTARPGAVTGQSLVWTAQGKLATASDGNENPAAITGLGGFCLDVRNAATADGTVIQISTCNSGDAQKWTLGLGGQLKALGKCATAVGTADSGAVQLSTCNSSDAQKWTLGANGSLKNTASARCLDIPGSSPASGTALQIATCANSTDQRWTLTDRTDYVYDASGNRLLERTKSGATLFLGETEVTTNTAGTITRAVRAYAHPGAPTVVRTTAGTATGHKLTILLNDPLGTATTAVEESAGQPLTRRAFKPYGESRGTPATAWPNRHTYLGVGIDDTATTGLTHIGAREYDQSTGRFVSADPIMDIADPLQMNGYAYSNNSPVSHSDPTGLWIDDGTGHSESRGGPSGSESTASDDAAGGNGSGSGGNTTGAERNGGRTNLGNCLSMQSNAHDAAVCTTGFAAASWAQKNGIAGYVTVDVGTGGRDANMIPGAKADGLGGKGHADVIFWANGEVYIWEVKPNASKFATNSKQHQYSFVKGPEQLARYINKLETFLEGQGDDRVVDAGPALSSGSFMYRVNKKGRVWSDQDYAGMRYYGTDSDRRRQGSAVPSPSPGASPNAEVIPRTSSHPNPGPSPSNTGFYETLPPGQGAFWGTETAQILSAFGGFAMMTPVGHGIGAGATILYELAA</sequence>
<feature type="compositionally biased region" description="Polar residues" evidence="1">
    <location>
        <begin position="1690"/>
        <end position="1699"/>
    </location>
</feature>
<dbReference type="InterPro" id="IPR006530">
    <property type="entry name" value="YD"/>
</dbReference>
<feature type="compositionally biased region" description="Low complexity" evidence="1">
    <location>
        <begin position="84"/>
        <end position="96"/>
    </location>
</feature>
<name>A0A917KDH9_9ACTN</name>
<reference evidence="4" key="1">
    <citation type="journal article" date="2014" name="Int. J. Syst. Evol. Microbiol.">
        <title>Complete genome sequence of Corynebacterium casei LMG S-19264T (=DSM 44701T), isolated from a smear-ripened cheese.</title>
        <authorList>
            <consortium name="US DOE Joint Genome Institute (JGI-PGF)"/>
            <person name="Walter F."/>
            <person name="Albersmeier A."/>
            <person name="Kalinowski J."/>
            <person name="Ruckert C."/>
        </authorList>
    </citation>
    <scope>NUCLEOTIDE SEQUENCE</scope>
    <source>
        <strain evidence="4">CGMCC 4.7272</strain>
    </source>
</reference>
<dbReference type="Pfam" id="PF00652">
    <property type="entry name" value="Ricin_B_lectin"/>
    <property type="match status" value="1"/>
</dbReference>
<dbReference type="CDD" id="cd23451">
    <property type="entry name" value="beta-trefoil_Ricin_laminarinase"/>
    <property type="match status" value="1"/>
</dbReference>
<dbReference type="InterPro" id="IPR006311">
    <property type="entry name" value="TAT_signal"/>
</dbReference>
<proteinExistence type="predicted"/>
<feature type="region of interest" description="Disordered" evidence="1">
    <location>
        <begin position="74"/>
        <end position="102"/>
    </location>
</feature>
<dbReference type="EMBL" id="BMMU01000001">
    <property type="protein sequence ID" value="GGJ10168.1"/>
    <property type="molecule type" value="Genomic_DNA"/>
</dbReference>
<feature type="compositionally biased region" description="Low complexity" evidence="1">
    <location>
        <begin position="1670"/>
        <end position="1689"/>
    </location>
</feature>
<dbReference type="InterPro" id="IPR022385">
    <property type="entry name" value="Rhs_assc_core"/>
</dbReference>
<feature type="region of interest" description="Disordered" evidence="1">
    <location>
        <begin position="1643"/>
        <end position="1699"/>
    </location>
</feature>
<dbReference type="Gene3D" id="2.80.10.50">
    <property type="match status" value="1"/>
</dbReference>
<feature type="chain" id="PRO_5037150913" description="Ricin B lectin domain-containing protein" evidence="2">
    <location>
        <begin position="36"/>
        <end position="2405"/>
    </location>
</feature>
<dbReference type="Pfam" id="PF05593">
    <property type="entry name" value="RHS_repeat"/>
    <property type="match status" value="2"/>
</dbReference>
<dbReference type="PANTHER" id="PTHR32305:SF17">
    <property type="entry name" value="TRNA NUCLEASE WAPA"/>
    <property type="match status" value="1"/>
</dbReference>
<feature type="compositionally biased region" description="Gly residues" evidence="1">
    <location>
        <begin position="2134"/>
        <end position="2144"/>
    </location>
</feature>
<keyword evidence="2" id="KW-0732">Signal</keyword>
<feature type="compositionally biased region" description="Low complexity" evidence="1">
    <location>
        <begin position="2123"/>
        <end position="2133"/>
    </location>
</feature>
<feature type="compositionally biased region" description="Low complexity" evidence="1">
    <location>
        <begin position="2342"/>
        <end position="2356"/>
    </location>
</feature>
<feature type="region of interest" description="Disordered" evidence="1">
    <location>
        <begin position="2093"/>
        <end position="2150"/>
    </location>
</feature>
<evidence type="ECO:0000256" key="1">
    <source>
        <dbReference type="SAM" id="MobiDB-lite"/>
    </source>
</evidence>
<dbReference type="Proteomes" id="UP000625682">
    <property type="component" value="Unassembled WGS sequence"/>
</dbReference>
<dbReference type="NCBIfam" id="TIGR01643">
    <property type="entry name" value="YD_repeat_2x"/>
    <property type="match status" value="3"/>
</dbReference>
<feature type="region of interest" description="Disordered" evidence="1">
    <location>
        <begin position="709"/>
        <end position="730"/>
    </location>
</feature>
<keyword evidence="5" id="KW-1185">Reference proteome</keyword>
<feature type="compositionally biased region" description="Low complexity" evidence="1">
    <location>
        <begin position="2322"/>
        <end position="2334"/>
    </location>
</feature>
<feature type="signal peptide" evidence="2">
    <location>
        <begin position="1"/>
        <end position="35"/>
    </location>
</feature>
<evidence type="ECO:0000313" key="4">
    <source>
        <dbReference type="EMBL" id="GGJ10168.1"/>
    </source>
</evidence>
<organism evidence="4 5">
    <name type="scientific">Streptomyces lacrimifluminis</name>
    <dbReference type="NCBI Taxonomy" id="1500077"/>
    <lineage>
        <taxon>Bacteria</taxon>
        <taxon>Bacillati</taxon>
        <taxon>Actinomycetota</taxon>
        <taxon>Actinomycetes</taxon>
        <taxon>Kitasatosporales</taxon>
        <taxon>Streptomycetaceae</taxon>
        <taxon>Streptomyces</taxon>
    </lineage>
</organism>